<evidence type="ECO:0000256" key="3">
    <source>
        <dbReference type="SAM" id="MobiDB-lite"/>
    </source>
</evidence>
<dbReference type="InterPro" id="IPR005123">
    <property type="entry name" value="Oxoglu/Fe-dep_dioxygenase_dom"/>
</dbReference>
<sequence length="384" mass="43335">MAPSAIATVTETGPEYVTFHAAKGRGKRLVLKGDKMKDTFETIPTVDFTKAFSSSLEDRKSVAKEVGDAFRNVGFLYAKGHGIPEDLQERTKEAVKQFFALPTEEKVKLHINNSPAIMGYEALLETKLDETTRGDLKEAFLMGTDPKDPEQDAPKDLDPEIYPPGQVRNQWPPVELLPEFRKTIYEYRNALLAFSKTLVHMIALALDLDELYLDKYLRYPHSSCRLLRYPPQEVSNDVGIGAHADYTWFTLVNQLTPDPALEVLNANAHWVSAVPVPNTLVVNVGDFLERATNDEFVSTVHRVVNKTGKERYSLPFFLTPTMDTMVETFPTCWGPDRPKKYEDISADQWQKMRLYSARYKHPASIAARKAGKVAYDTNTQANGK</sequence>
<accession>A0A9P4IP80</accession>
<dbReference type="InterPro" id="IPR050231">
    <property type="entry name" value="Iron_ascorbate_oxido_reductase"/>
</dbReference>
<keyword evidence="2" id="KW-0408">Iron</keyword>
<gene>
    <name evidence="5" type="ORF">NA57DRAFT_32057</name>
</gene>
<feature type="region of interest" description="Disordered" evidence="3">
    <location>
        <begin position="139"/>
        <end position="164"/>
    </location>
</feature>
<keyword evidence="6" id="KW-1185">Reference proteome</keyword>
<protein>
    <submittedName>
        <fullName evidence="5">Clavaminate synthase-like protein</fullName>
    </submittedName>
</protein>
<dbReference type="PRINTS" id="PR00682">
    <property type="entry name" value="IPNSYNTHASE"/>
</dbReference>
<feature type="domain" description="Fe2OG dioxygenase" evidence="4">
    <location>
        <begin position="220"/>
        <end position="320"/>
    </location>
</feature>
<dbReference type="Pfam" id="PF03171">
    <property type="entry name" value="2OG-FeII_Oxy"/>
    <property type="match status" value="1"/>
</dbReference>
<dbReference type="PANTHER" id="PTHR47990">
    <property type="entry name" value="2-OXOGLUTARATE (2OG) AND FE(II)-DEPENDENT OXYGENASE SUPERFAMILY PROTEIN-RELATED"/>
    <property type="match status" value="1"/>
</dbReference>
<comment type="similarity">
    <text evidence="1 2">Belongs to the iron/ascorbate-dependent oxidoreductase family.</text>
</comment>
<keyword evidence="2" id="KW-0560">Oxidoreductase</keyword>
<dbReference type="EMBL" id="ML978122">
    <property type="protein sequence ID" value="KAF2103533.1"/>
    <property type="molecule type" value="Genomic_DNA"/>
</dbReference>
<dbReference type="InterPro" id="IPR044861">
    <property type="entry name" value="IPNS-like_FE2OG_OXY"/>
</dbReference>
<dbReference type="AlphaFoldDB" id="A0A9P4IP80"/>
<dbReference type="Pfam" id="PF14226">
    <property type="entry name" value="DIOX_N"/>
    <property type="match status" value="1"/>
</dbReference>
<evidence type="ECO:0000256" key="2">
    <source>
        <dbReference type="RuleBase" id="RU003682"/>
    </source>
</evidence>
<dbReference type="Gene3D" id="2.60.120.330">
    <property type="entry name" value="B-lactam Antibiotic, Isopenicillin N Synthase, Chain"/>
    <property type="match status" value="1"/>
</dbReference>
<evidence type="ECO:0000259" key="4">
    <source>
        <dbReference type="PROSITE" id="PS51471"/>
    </source>
</evidence>
<evidence type="ECO:0000313" key="6">
    <source>
        <dbReference type="Proteomes" id="UP000799772"/>
    </source>
</evidence>
<dbReference type="SUPFAM" id="SSF51197">
    <property type="entry name" value="Clavaminate synthase-like"/>
    <property type="match status" value="1"/>
</dbReference>
<dbReference type="GO" id="GO:0016491">
    <property type="term" value="F:oxidoreductase activity"/>
    <property type="evidence" value="ECO:0007669"/>
    <property type="project" value="UniProtKB-KW"/>
</dbReference>
<dbReference type="GO" id="GO:0044283">
    <property type="term" value="P:small molecule biosynthetic process"/>
    <property type="evidence" value="ECO:0007669"/>
    <property type="project" value="UniProtKB-ARBA"/>
</dbReference>
<name>A0A9P4IP80_9PEZI</name>
<dbReference type="Proteomes" id="UP000799772">
    <property type="component" value="Unassembled WGS sequence"/>
</dbReference>
<evidence type="ECO:0000313" key="5">
    <source>
        <dbReference type="EMBL" id="KAF2103533.1"/>
    </source>
</evidence>
<dbReference type="OrthoDB" id="288590at2759"/>
<dbReference type="InterPro" id="IPR026992">
    <property type="entry name" value="DIOX_N"/>
</dbReference>
<organism evidence="5 6">
    <name type="scientific">Rhizodiscina lignyota</name>
    <dbReference type="NCBI Taxonomy" id="1504668"/>
    <lineage>
        <taxon>Eukaryota</taxon>
        <taxon>Fungi</taxon>
        <taxon>Dikarya</taxon>
        <taxon>Ascomycota</taxon>
        <taxon>Pezizomycotina</taxon>
        <taxon>Dothideomycetes</taxon>
        <taxon>Pleosporomycetidae</taxon>
        <taxon>Aulographales</taxon>
        <taxon>Rhizodiscinaceae</taxon>
        <taxon>Rhizodiscina</taxon>
    </lineage>
</organism>
<comment type="caution">
    <text evidence="5">The sequence shown here is derived from an EMBL/GenBank/DDBJ whole genome shotgun (WGS) entry which is preliminary data.</text>
</comment>
<feature type="compositionally biased region" description="Basic and acidic residues" evidence="3">
    <location>
        <begin position="145"/>
        <end position="158"/>
    </location>
</feature>
<evidence type="ECO:0000256" key="1">
    <source>
        <dbReference type="ARBA" id="ARBA00008056"/>
    </source>
</evidence>
<proteinExistence type="inferred from homology"/>
<dbReference type="GO" id="GO:0046872">
    <property type="term" value="F:metal ion binding"/>
    <property type="evidence" value="ECO:0007669"/>
    <property type="project" value="UniProtKB-KW"/>
</dbReference>
<keyword evidence="2" id="KW-0479">Metal-binding</keyword>
<dbReference type="PROSITE" id="PS51471">
    <property type="entry name" value="FE2OG_OXY"/>
    <property type="match status" value="1"/>
</dbReference>
<reference evidence="5" key="1">
    <citation type="journal article" date="2020" name="Stud. Mycol.">
        <title>101 Dothideomycetes genomes: a test case for predicting lifestyles and emergence of pathogens.</title>
        <authorList>
            <person name="Haridas S."/>
            <person name="Albert R."/>
            <person name="Binder M."/>
            <person name="Bloem J."/>
            <person name="Labutti K."/>
            <person name="Salamov A."/>
            <person name="Andreopoulos B."/>
            <person name="Baker S."/>
            <person name="Barry K."/>
            <person name="Bills G."/>
            <person name="Bluhm B."/>
            <person name="Cannon C."/>
            <person name="Castanera R."/>
            <person name="Culley D."/>
            <person name="Daum C."/>
            <person name="Ezra D."/>
            <person name="Gonzalez J."/>
            <person name="Henrissat B."/>
            <person name="Kuo A."/>
            <person name="Liang C."/>
            <person name="Lipzen A."/>
            <person name="Lutzoni F."/>
            <person name="Magnuson J."/>
            <person name="Mondo S."/>
            <person name="Nolan M."/>
            <person name="Ohm R."/>
            <person name="Pangilinan J."/>
            <person name="Park H.-J."/>
            <person name="Ramirez L."/>
            <person name="Alfaro M."/>
            <person name="Sun H."/>
            <person name="Tritt A."/>
            <person name="Yoshinaga Y."/>
            <person name="Zwiers L.-H."/>
            <person name="Turgeon B."/>
            <person name="Goodwin S."/>
            <person name="Spatafora J."/>
            <person name="Crous P."/>
            <person name="Grigoriev I."/>
        </authorList>
    </citation>
    <scope>NUCLEOTIDE SEQUENCE</scope>
    <source>
        <strain evidence="5">CBS 133067</strain>
    </source>
</reference>
<dbReference type="InterPro" id="IPR027443">
    <property type="entry name" value="IPNS-like_sf"/>
</dbReference>